<sequence length="481" mass="54525">MTQMNHSMLNNQYRSGSFRGLYKEASLDTDFMDSCRPQIDTLNNDSDEIESEPVDADLFAETEELSSSNNAMTFMQSGGDELLIHQQNASVLTAEELTSLAQQMEQSRLNLSRLMIYSNSGLSVIAGEFVRAIGDGTDLSELIRKNNLEPVQKDNAAQDTAKQLASKLLECFQQVINAKDNPHSSTAFTECKQLLEDLHLLPNFLQQIVKVLTCRLKDRALNDDDLELLKSASIEQQRMISARRAMISGNLRLVTFIARQYHHSSLPFTDLIQDGTVGLIKAVDRYDWRRSVRFSTYAIYWIKQSITRGMVRQEKMVRLPYNIAAKAAAVFETMNDYLVKHNQWPTNKTLAEICALPEEEIKAIVNNYQPTISLDNNINDDEDLPAIVDSMEQNHFPQPISILANSALKNCLRKAIETLPEREADIINCRFGLDSDTEMTLQDIADRMSLTRERVRQIQNSALLKLKNKFSSDLVDFLEPG</sequence>
<dbReference type="KEGG" id="mbur:EQU24_21930"/>
<dbReference type="EMBL" id="CP035467">
    <property type="protein sequence ID" value="QCW84603.1"/>
    <property type="molecule type" value="Genomic_DNA"/>
</dbReference>
<evidence type="ECO:0000259" key="7">
    <source>
        <dbReference type="PROSITE" id="PS00716"/>
    </source>
</evidence>
<comment type="similarity">
    <text evidence="5">Belongs to the sigma-70 factor family.</text>
</comment>
<dbReference type="PROSITE" id="PS00716">
    <property type="entry name" value="SIGMA70_2"/>
    <property type="match status" value="1"/>
</dbReference>
<dbReference type="CDD" id="cd06171">
    <property type="entry name" value="Sigma70_r4"/>
    <property type="match status" value="1"/>
</dbReference>
<reference evidence="9" key="1">
    <citation type="journal article" date="2019" name="J. Bacteriol.">
        <title>A Mutagenic Screen Identifies a TonB-Dependent Receptor Required for the Lanthanide Metal Switch in the Type I Methanotroph 'Methylotuvimicrobium buryatense' 5GB1C.</title>
        <authorList>
            <person name="Groom J.D."/>
            <person name="Ford S.M."/>
            <person name="Pesesky M.W."/>
            <person name="Lidstrom M.E."/>
        </authorList>
    </citation>
    <scope>NUCLEOTIDE SEQUENCE [LARGE SCALE GENOMIC DNA]</scope>
    <source>
        <strain evidence="9">5GB1C</strain>
    </source>
</reference>
<dbReference type="AlphaFoldDB" id="A0A4P9UVE2"/>
<dbReference type="Gene3D" id="1.10.10.10">
    <property type="entry name" value="Winged helix-like DNA-binding domain superfamily/Winged helix DNA-binding domain"/>
    <property type="match status" value="2"/>
</dbReference>
<evidence type="ECO:0000256" key="1">
    <source>
        <dbReference type="ARBA" id="ARBA00023015"/>
    </source>
</evidence>
<dbReference type="PRINTS" id="PR00046">
    <property type="entry name" value="SIGMA70FCT"/>
</dbReference>
<dbReference type="Pfam" id="PF04542">
    <property type="entry name" value="Sigma70_r2"/>
    <property type="match status" value="1"/>
</dbReference>
<evidence type="ECO:0000256" key="2">
    <source>
        <dbReference type="ARBA" id="ARBA00023082"/>
    </source>
</evidence>
<evidence type="ECO:0000313" key="9">
    <source>
        <dbReference type="Proteomes" id="UP000305881"/>
    </source>
</evidence>
<dbReference type="InterPro" id="IPR007627">
    <property type="entry name" value="RNA_pol_sigma70_r2"/>
</dbReference>
<evidence type="ECO:0000259" key="6">
    <source>
        <dbReference type="PROSITE" id="PS00715"/>
    </source>
</evidence>
<feature type="domain" description="RNA polymerase sigma-70" evidence="6">
    <location>
        <begin position="270"/>
        <end position="283"/>
    </location>
</feature>
<dbReference type="InterPro" id="IPR036388">
    <property type="entry name" value="WH-like_DNA-bd_sf"/>
</dbReference>
<evidence type="ECO:0000256" key="5">
    <source>
        <dbReference type="RuleBase" id="RU362124"/>
    </source>
</evidence>
<dbReference type="SUPFAM" id="SSF88659">
    <property type="entry name" value="Sigma3 and sigma4 domains of RNA polymerase sigma factors"/>
    <property type="match status" value="2"/>
</dbReference>
<proteinExistence type="inferred from homology"/>
<dbReference type="InterPro" id="IPR013324">
    <property type="entry name" value="RNA_pol_sigma_r3/r4-like"/>
</dbReference>
<comment type="function">
    <text evidence="5">Sigma factors are initiation factors that promote the attachment of RNA polymerase to specific initiation sites and are then released.</text>
</comment>
<feature type="domain" description="RNA polymerase sigma-70" evidence="7">
    <location>
        <begin position="440"/>
        <end position="466"/>
    </location>
</feature>
<evidence type="ECO:0000313" key="8">
    <source>
        <dbReference type="EMBL" id="QCW84603.1"/>
    </source>
</evidence>
<organism evidence="8 9">
    <name type="scientific">Methylotuvimicrobium buryatense</name>
    <name type="common">Methylomicrobium buryatense</name>
    <dbReference type="NCBI Taxonomy" id="95641"/>
    <lineage>
        <taxon>Bacteria</taxon>
        <taxon>Pseudomonadati</taxon>
        <taxon>Pseudomonadota</taxon>
        <taxon>Gammaproteobacteria</taxon>
        <taxon>Methylococcales</taxon>
        <taxon>Methylococcaceae</taxon>
        <taxon>Methylotuvimicrobium</taxon>
    </lineage>
</organism>
<dbReference type="PANTHER" id="PTHR30603:SF47">
    <property type="entry name" value="RNA POLYMERASE SIGMA FACTOR SIGD, CHLOROPLASTIC"/>
    <property type="match status" value="1"/>
</dbReference>
<dbReference type="InterPro" id="IPR000943">
    <property type="entry name" value="RNA_pol_sigma70"/>
</dbReference>
<keyword evidence="1 5" id="KW-0805">Transcription regulation</keyword>
<dbReference type="PANTHER" id="PTHR30603">
    <property type="entry name" value="RNA POLYMERASE SIGMA FACTOR RPO"/>
    <property type="match status" value="1"/>
</dbReference>
<dbReference type="InterPro" id="IPR007630">
    <property type="entry name" value="RNA_pol_sigma70_r4"/>
</dbReference>
<dbReference type="PROSITE" id="PS00715">
    <property type="entry name" value="SIGMA70_1"/>
    <property type="match status" value="1"/>
</dbReference>
<dbReference type="GO" id="GO:0016987">
    <property type="term" value="F:sigma factor activity"/>
    <property type="evidence" value="ECO:0007669"/>
    <property type="project" value="UniProtKB-KW"/>
</dbReference>
<protein>
    <recommendedName>
        <fullName evidence="5">RNA polymerase sigma factor</fullName>
    </recommendedName>
</protein>
<name>A0A4P9UVE2_METBY</name>
<dbReference type="SUPFAM" id="SSF88946">
    <property type="entry name" value="Sigma2 domain of RNA polymerase sigma factors"/>
    <property type="match status" value="1"/>
</dbReference>
<evidence type="ECO:0000256" key="4">
    <source>
        <dbReference type="ARBA" id="ARBA00023163"/>
    </source>
</evidence>
<dbReference type="Proteomes" id="UP000305881">
    <property type="component" value="Chromosome"/>
</dbReference>
<dbReference type="InterPro" id="IPR013325">
    <property type="entry name" value="RNA_pol_sigma_r2"/>
</dbReference>
<dbReference type="STRING" id="675511.GCA_000341735_03041"/>
<dbReference type="Gene3D" id="1.20.120.1810">
    <property type="match status" value="1"/>
</dbReference>
<dbReference type="Pfam" id="PF04545">
    <property type="entry name" value="Sigma70_r4"/>
    <property type="match status" value="1"/>
</dbReference>
<dbReference type="OrthoDB" id="743114at2"/>
<keyword evidence="3 5" id="KW-0238">DNA-binding</keyword>
<dbReference type="GO" id="GO:0003677">
    <property type="term" value="F:DNA binding"/>
    <property type="evidence" value="ECO:0007669"/>
    <property type="project" value="UniProtKB-KW"/>
</dbReference>
<keyword evidence="9" id="KW-1185">Reference proteome</keyword>
<dbReference type="InterPro" id="IPR050239">
    <property type="entry name" value="Sigma-70_RNA_pol_init_factors"/>
</dbReference>
<gene>
    <name evidence="8" type="ORF">EQU24_21930</name>
</gene>
<keyword evidence="4 5" id="KW-0804">Transcription</keyword>
<dbReference type="NCBIfam" id="TIGR02937">
    <property type="entry name" value="sigma70-ECF"/>
    <property type="match status" value="1"/>
</dbReference>
<dbReference type="InterPro" id="IPR014284">
    <property type="entry name" value="RNA_pol_sigma-70_dom"/>
</dbReference>
<evidence type="ECO:0000256" key="3">
    <source>
        <dbReference type="ARBA" id="ARBA00023125"/>
    </source>
</evidence>
<keyword evidence="2 5" id="KW-0731">Sigma factor</keyword>
<accession>A0A4P9UVE2</accession>
<dbReference type="GO" id="GO:0006352">
    <property type="term" value="P:DNA-templated transcription initiation"/>
    <property type="evidence" value="ECO:0007669"/>
    <property type="project" value="InterPro"/>
</dbReference>